<dbReference type="EMBL" id="CP040818">
    <property type="protein sequence ID" value="QDL90966.1"/>
    <property type="molecule type" value="Genomic_DNA"/>
</dbReference>
<gene>
    <name evidence="3" type="ORF">FDP22_03675</name>
</gene>
<dbReference type="RefSeq" id="WP_138577406.1">
    <property type="nucleotide sequence ID" value="NZ_CP040818.1"/>
</dbReference>
<dbReference type="Proteomes" id="UP000305888">
    <property type="component" value="Chromosome"/>
</dbReference>
<dbReference type="AlphaFoldDB" id="A0A5B8FQM7"/>
<evidence type="ECO:0000259" key="2">
    <source>
        <dbReference type="Pfam" id="PF05076"/>
    </source>
</evidence>
<feature type="domain" description="Suppressor of fused-like" evidence="2">
    <location>
        <begin position="62"/>
        <end position="224"/>
    </location>
</feature>
<proteinExistence type="predicted"/>
<keyword evidence="4" id="KW-1185">Reference proteome</keyword>
<protein>
    <submittedName>
        <fullName evidence="3">Suppressor of fused domain protein</fullName>
    </submittedName>
</protein>
<feature type="chain" id="PRO_5022879929" evidence="1">
    <location>
        <begin position="23"/>
        <end position="228"/>
    </location>
</feature>
<dbReference type="InterPro" id="IPR020941">
    <property type="entry name" value="SUFU-like_domain"/>
</dbReference>
<evidence type="ECO:0000313" key="3">
    <source>
        <dbReference type="EMBL" id="QDL90966.1"/>
    </source>
</evidence>
<dbReference type="OrthoDB" id="4827574at2"/>
<accession>A0A5B8FQM7</accession>
<keyword evidence="1" id="KW-0732">Signal</keyword>
<dbReference type="KEGG" id="ppru:FDP22_03675"/>
<name>A0A5B8FQM7_9RHOB</name>
<dbReference type="Pfam" id="PF05076">
    <property type="entry name" value="SUFU"/>
    <property type="match status" value="1"/>
</dbReference>
<evidence type="ECO:0000313" key="4">
    <source>
        <dbReference type="Proteomes" id="UP000305888"/>
    </source>
</evidence>
<reference evidence="3 4" key="1">
    <citation type="submission" date="2019-06" db="EMBL/GenBank/DDBJ databases">
        <title>Genome sequence of Rhodobacteraceae bacterium D4M1.</title>
        <authorList>
            <person name="Cao J."/>
        </authorList>
    </citation>
    <scope>NUCLEOTIDE SEQUENCE [LARGE SCALE GENOMIC DNA]</scope>
    <source>
        <strain evidence="3 4">D4M1</strain>
    </source>
</reference>
<feature type="signal peptide" evidence="1">
    <location>
        <begin position="1"/>
        <end position="22"/>
    </location>
</feature>
<evidence type="ECO:0000256" key="1">
    <source>
        <dbReference type="SAM" id="SignalP"/>
    </source>
</evidence>
<organism evidence="3 4">
    <name type="scientific">Paroceanicella profunda</name>
    <dbReference type="NCBI Taxonomy" id="2579971"/>
    <lineage>
        <taxon>Bacteria</taxon>
        <taxon>Pseudomonadati</taxon>
        <taxon>Pseudomonadota</taxon>
        <taxon>Alphaproteobacteria</taxon>
        <taxon>Rhodobacterales</taxon>
        <taxon>Paracoccaceae</taxon>
        <taxon>Paroceanicella</taxon>
    </lineage>
</organism>
<dbReference type="PROSITE" id="PS51257">
    <property type="entry name" value="PROKAR_LIPOPROTEIN"/>
    <property type="match status" value="1"/>
</dbReference>
<sequence length="228" mass="23486">MSALRPSLTGSAAALGAAAVLASCSLEAPPARVDTRDIVLSAATARFGPVAAQFAQLVPSDPAIEVLIFAPAPGRPDWTFVTAGMSSLPMADGARAELVISVPEDRYSGPGTRAGSPDDLDPLALLRRLAQAPHLSGAPLAPPQTVDLGRDMPGMSALPMSAVILRPLEGPALDAEVGGTPLSFYRVIPIHDNELALARRAGGYTLLRRLDDAGVPRVVSPGRPPVTP</sequence>